<dbReference type="AlphaFoldDB" id="A0AA86PHH8"/>
<dbReference type="InterPro" id="IPR017930">
    <property type="entry name" value="Myb_dom"/>
</dbReference>
<dbReference type="PROSITE" id="PS51293">
    <property type="entry name" value="SANT"/>
    <property type="match status" value="1"/>
</dbReference>
<dbReference type="CDD" id="cd00167">
    <property type="entry name" value="SANT"/>
    <property type="match status" value="1"/>
</dbReference>
<dbReference type="EMBL" id="CATOUU010000660">
    <property type="protein sequence ID" value="CAI9939106.1"/>
    <property type="molecule type" value="Genomic_DNA"/>
</dbReference>
<keyword evidence="2" id="KW-0804">Transcription</keyword>
<dbReference type="PANTHER" id="PTHR44042">
    <property type="entry name" value="DUPLICATED HOMEODOMAIN-LIKE SUPERFAMILY PROTEIN-RELATED"/>
    <property type="match status" value="1"/>
</dbReference>
<accession>A0AA86PHH8</accession>
<evidence type="ECO:0000256" key="3">
    <source>
        <dbReference type="ARBA" id="ARBA00023242"/>
    </source>
</evidence>
<reference evidence="6" key="1">
    <citation type="submission" date="2023-06" db="EMBL/GenBank/DDBJ databases">
        <authorList>
            <person name="Kurt Z."/>
        </authorList>
    </citation>
    <scope>NUCLEOTIDE SEQUENCE</scope>
</reference>
<dbReference type="Pfam" id="PF00249">
    <property type="entry name" value="Myb_DNA-binding"/>
    <property type="match status" value="1"/>
</dbReference>
<evidence type="ECO:0000313" key="6">
    <source>
        <dbReference type="EMBL" id="CAI9939106.1"/>
    </source>
</evidence>
<dbReference type="InterPro" id="IPR001005">
    <property type="entry name" value="SANT/Myb"/>
</dbReference>
<evidence type="ECO:0000259" key="5">
    <source>
        <dbReference type="PROSITE" id="PS51294"/>
    </source>
</evidence>
<sequence>MSSQTSTQLLPSLLQIERQQLIIIQQLEEIIRRHQGHQPNQPSKWTEEEHQLFLQQVNMYGRKKLTKIAHTLQTKSIQQVASHSQKFFLRLRTWIENNVYMRDVEAKLKIQAYLLASGLKDEGLREFMADLQRE</sequence>
<dbReference type="NCBIfam" id="TIGR01557">
    <property type="entry name" value="myb_SHAQKYF"/>
    <property type="match status" value="1"/>
</dbReference>
<dbReference type="Proteomes" id="UP001642409">
    <property type="component" value="Unassembled WGS sequence"/>
</dbReference>
<evidence type="ECO:0000259" key="4">
    <source>
        <dbReference type="PROSITE" id="PS51293"/>
    </source>
</evidence>
<keyword evidence="6" id="KW-0238">DNA-binding</keyword>
<keyword evidence="1" id="KW-0805">Transcription regulation</keyword>
<organism evidence="6">
    <name type="scientific">Hexamita inflata</name>
    <dbReference type="NCBI Taxonomy" id="28002"/>
    <lineage>
        <taxon>Eukaryota</taxon>
        <taxon>Metamonada</taxon>
        <taxon>Diplomonadida</taxon>
        <taxon>Hexamitidae</taxon>
        <taxon>Hexamitinae</taxon>
        <taxon>Hexamita</taxon>
    </lineage>
</organism>
<dbReference type="InterPro" id="IPR009057">
    <property type="entry name" value="Homeodomain-like_sf"/>
</dbReference>
<feature type="domain" description="HTH myb-type" evidence="5">
    <location>
        <begin position="44"/>
        <end position="92"/>
    </location>
</feature>
<dbReference type="SUPFAM" id="SSF46689">
    <property type="entry name" value="Homeodomain-like"/>
    <property type="match status" value="1"/>
</dbReference>
<dbReference type="GO" id="GO:0003677">
    <property type="term" value="F:DNA binding"/>
    <property type="evidence" value="ECO:0007669"/>
    <property type="project" value="UniProtKB-KW"/>
</dbReference>
<dbReference type="Gene3D" id="1.10.10.60">
    <property type="entry name" value="Homeodomain-like"/>
    <property type="match status" value="1"/>
</dbReference>
<keyword evidence="3" id="KW-0539">Nucleus</keyword>
<feature type="domain" description="SANT" evidence="4">
    <location>
        <begin position="40"/>
        <end position="92"/>
    </location>
</feature>
<protein>
    <submittedName>
        <fullName evidence="6">Myb-like DNA-binding domain-containing protein</fullName>
    </submittedName>
    <submittedName>
        <fullName evidence="7">Myb-like_DNA-binding domain-containing protein</fullName>
    </submittedName>
</protein>
<keyword evidence="8" id="KW-1185">Reference proteome</keyword>
<dbReference type="SMART" id="SM00717">
    <property type="entry name" value="SANT"/>
    <property type="match status" value="1"/>
</dbReference>
<dbReference type="InterPro" id="IPR006447">
    <property type="entry name" value="Myb_dom_plants"/>
</dbReference>
<dbReference type="PANTHER" id="PTHR44042:SF15">
    <property type="entry name" value="DUPLICATED HOMEODOMAIN-LIKE SUPERFAMILY PROTEIN"/>
    <property type="match status" value="1"/>
</dbReference>
<evidence type="ECO:0000313" key="7">
    <source>
        <dbReference type="EMBL" id="CAL6022155.1"/>
    </source>
</evidence>
<dbReference type="EMBL" id="CAXDID020000090">
    <property type="protein sequence ID" value="CAL6022155.1"/>
    <property type="molecule type" value="Genomic_DNA"/>
</dbReference>
<reference evidence="7 8" key="2">
    <citation type="submission" date="2024-07" db="EMBL/GenBank/DDBJ databases">
        <authorList>
            <person name="Akdeniz Z."/>
        </authorList>
    </citation>
    <scope>NUCLEOTIDE SEQUENCE [LARGE SCALE GENOMIC DNA]</scope>
</reference>
<gene>
    <name evidence="6" type="ORF">HINF_LOCUS26751</name>
    <name evidence="7" type="ORF">HINF_LOCUS28514</name>
</gene>
<comment type="caution">
    <text evidence="6">The sequence shown here is derived from an EMBL/GenBank/DDBJ whole genome shotgun (WGS) entry which is preliminary data.</text>
</comment>
<evidence type="ECO:0000313" key="8">
    <source>
        <dbReference type="Proteomes" id="UP001642409"/>
    </source>
</evidence>
<dbReference type="PROSITE" id="PS51294">
    <property type="entry name" value="HTH_MYB"/>
    <property type="match status" value="1"/>
</dbReference>
<proteinExistence type="predicted"/>
<evidence type="ECO:0000256" key="2">
    <source>
        <dbReference type="ARBA" id="ARBA00023163"/>
    </source>
</evidence>
<evidence type="ECO:0000256" key="1">
    <source>
        <dbReference type="ARBA" id="ARBA00023015"/>
    </source>
</evidence>
<name>A0AA86PHH8_9EUKA</name>
<dbReference type="InterPro" id="IPR017884">
    <property type="entry name" value="SANT_dom"/>
</dbReference>